<sequence length="438" mass="44480">MGMTEPRDMTGASDRPALARLLGGAGLAFVLRAFGAACAFALNVVIGRLLGAEGAGLYFLALSLASVGAVVSRLGLDHALLRFVSRGAARRDWPGVRGAFALGLGLSLAAGLGLALGLGLAAPRIAAGLFGQPDLAGPLRAIAPSICGFGAMLVIAESLKGLGRVRDAMLVSGVLYPVVALALIWPLAGMFGPSGAALAYALGTGLAALYGLRAWRRAVPAEPPGRSLAAGPLWQSARSLWVMSLVNSALLPWAPLFLLGIWGGAEEAGLLGAALRISVLVTFFLAAVNTVAAPAFAALETRGDREGLRRTASRLALAVLLASSPVLAAMLVWPGRVMGLFGPDFVAGAPVLAILALGQAVNAATGSVGYLLMMTGHERDMRNAALLAAAVMAVAALGLIPAFGAVGAALAGALAIAAANLTNAWQVRRRLGFWLLPR</sequence>
<feature type="transmembrane region" description="Helical" evidence="6">
    <location>
        <begin position="57"/>
        <end position="76"/>
    </location>
</feature>
<feature type="transmembrane region" description="Helical" evidence="6">
    <location>
        <begin position="345"/>
        <end position="372"/>
    </location>
</feature>
<evidence type="ECO:0000313" key="8">
    <source>
        <dbReference type="Proteomes" id="UP000064912"/>
    </source>
</evidence>
<name>A0A0D6B0Z3_RHOSU</name>
<feature type="transmembrane region" description="Helical" evidence="6">
    <location>
        <begin position="138"/>
        <end position="156"/>
    </location>
</feature>
<feature type="transmembrane region" description="Helical" evidence="6">
    <location>
        <begin position="21"/>
        <end position="45"/>
    </location>
</feature>
<dbReference type="EMBL" id="AP014800">
    <property type="protein sequence ID" value="BAQ68661.1"/>
    <property type="molecule type" value="Genomic_DNA"/>
</dbReference>
<organism evidence="7 8">
    <name type="scientific">Rhodovulum sulfidophilum</name>
    <name type="common">Rhodobacter sulfidophilus</name>
    <dbReference type="NCBI Taxonomy" id="35806"/>
    <lineage>
        <taxon>Bacteria</taxon>
        <taxon>Pseudomonadati</taxon>
        <taxon>Pseudomonadota</taxon>
        <taxon>Alphaproteobacteria</taxon>
        <taxon>Rhodobacterales</taxon>
        <taxon>Paracoccaceae</taxon>
        <taxon>Rhodovulum</taxon>
    </lineage>
</organism>
<feature type="transmembrane region" description="Helical" evidence="6">
    <location>
        <begin position="240"/>
        <end position="265"/>
    </location>
</feature>
<keyword evidence="4 6" id="KW-1133">Transmembrane helix</keyword>
<dbReference type="GO" id="GO:0005886">
    <property type="term" value="C:plasma membrane"/>
    <property type="evidence" value="ECO:0007669"/>
    <property type="project" value="UniProtKB-SubCell"/>
</dbReference>
<evidence type="ECO:0000256" key="5">
    <source>
        <dbReference type="ARBA" id="ARBA00023136"/>
    </source>
</evidence>
<dbReference type="AlphaFoldDB" id="A0A0D6B0Z3"/>
<evidence type="ECO:0000256" key="1">
    <source>
        <dbReference type="ARBA" id="ARBA00004651"/>
    </source>
</evidence>
<evidence type="ECO:0000256" key="3">
    <source>
        <dbReference type="ARBA" id="ARBA00022692"/>
    </source>
</evidence>
<feature type="transmembrane region" description="Helical" evidence="6">
    <location>
        <begin position="168"/>
        <end position="188"/>
    </location>
</feature>
<dbReference type="Pfam" id="PF01943">
    <property type="entry name" value="Polysacc_synt"/>
    <property type="match status" value="1"/>
</dbReference>
<dbReference type="Proteomes" id="UP000064912">
    <property type="component" value="Chromosome"/>
</dbReference>
<dbReference type="PANTHER" id="PTHR30250">
    <property type="entry name" value="PST FAMILY PREDICTED COLANIC ACID TRANSPORTER"/>
    <property type="match status" value="1"/>
</dbReference>
<evidence type="ECO:0000256" key="4">
    <source>
        <dbReference type="ARBA" id="ARBA00022989"/>
    </source>
</evidence>
<keyword evidence="2" id="KW-1003">Cell membrane</keyword>
<proteinExistence type="predicted"/>
<accession>A0A0D6B0Z3</accession>
<evidence type="ECO:0000313" key="7">
    <source>
        <dbReference type="EMBL" id="BAQ68661.1"/>
    </source>
</evidence>
<feature type="transmembrane region" description="Helical" evidence="6">
    <location>
        <begin position="384"/>
        <end position="403"/>
    </location>
</feature>
<feature type="transmembrane region" description="Helical" evidence="6">
    <location>
        <begin position="311"/>
        <end position="333"/>
    </location>
</feature>
<dbReference type="PANTHER" id="PTHR30250:SF11">
    <property type="entry name" value="O-ANTIGEN TRANSPORTER-RELATED"/>
    <property type="match status" value="1"/>
</dbReference>
<keyword evidence="3 6" id="KW-0812">Transmembrane</keyword>
<feature type="transmembrane region" description="Helical" evidence="6">
    <location>
        <begin position="96"/>
        <end position="118"/>
    </location>
</feature>
<evidence type="ECO:0000256" key="6">
    <source>
        <dbReference type="SAM" id="Phobius"/>
    </source>
</evidence>
<keyword evidence="5 6" id="KW-0472">Membrane</keyword>
<gene>
    <name evidence="7" type="ORF">NHU_01503</name>
</gene>
<feature type="transmembrane region" description="Helical" evidence="6">
    <location>
        <begin position="194"/>
        <end position="212"/>
    </location>
</feature>
<dbReference type="PATRIC" id="fig|35806.4.peg.1553"/>
<protein>
    <submittedName>
        <fullName evidence="7">Polysaccharide biosynthesis protein</fullName>
    </submittedName>
</protein>
<feature type="transmembrane region" description="Helical" evidence="6">
    <location>
        <begin position="277"/>
        <end position="299"/>
    </location>
</feature>
<dbReference type="KEGG" id="rsu:NHU_01503"/>
<dbReference type="InterPro" id="IPR002797">
    <property type="entry name" value="Polysacc_synth"/>
</dbReference>
<dbReference type="InterPro" id="IPR050833">
    <property type="entry name" value="Poly_Biosynth_Transport"/>
</dbReference>
<comment type="subcellular location">
    <subcellularLocation>
        <location evidence="1">Cell membrane</location>
        <topology evidence="1">Multi-pass membrane protein</topology>
    </subcellularLocation>
</comment>
<evidence type="ECO:0000256" key="2">
    <source>
        <dbReference type="ARBA" id="ARBA00022475"/>
    </source>
</evidence>
<reference evidence="7 8" key="1">
    <citation type="submission" date="2015-02" db="EMBL/GenBank/DDBJ databases">
        <title>Genome sequene of Rhodovulum sulfidophilum DSM 2351.</title>
        <authorList>
            <person name="Nagao N."/>
        </authorList>
    </citation>
    <scope>NUCLEOTIDE SEQUENCE [LARGE SCALE GENOMIC DNA]</scope>
    <source>
        <strain evidence="7 8">DSM 2351</strain>
    </source>
</reference>